<organism evidence="1 2">
    <name type="scientific">Eschrichtius robustus</name>
    <name type="common">California gray whale</name>
    <name type="synonym">Eschrichtius gibbosus</name>
    <dbReference type="NCBI Taxonomy" id="9764"/>
    <lineage>
        <taxon>Eukaryota</taxon>
        <taxon>Metazoa</taxon>
        <taxon>Chordata</taxon>
        <taxon>Craniata</taxon>
        <taxon>Vertebrata</taxon>
        <taxon>Euteleostomi</taxon>
        <taxon>Mammalia</taxon>
        <taxon>Eutheria</taxon>
        <taxon>Laurasiatheria</taxon>
        <taxon>Artiodactyla</taxon>
        <taxon>Whippomorpha</taxon>
        <taxon>Cetacea</taxon>
        <taxon>Mysticeti</taxon>
        <taxon>Eschrichtiidae</taxon>
        <taxon>Eschrichtius</taxon>
    </lineage>
</organism>
<proteinExistence type="predicted"/>
<protein>
    <recommendedName>
        <fullName evidence="3">Centromere protein W</fullName>
    </recommendedName>
</protein>
<reference evidence="1 2" key="1">
    <citation type="submission" date="2022-11" db="EMBL/GenBank/DDBJ databases">
        <title>Whole genome sequence of Eschrichtius robustus ER-17-0199.</title>
        <authorList>
            <person name="Bruniche-Olsen A."/>
            <person name="Black A.N."/>
            <person name="Fields C.J."/>
            <person name="Walden K."/>
            <person name="Dewoody J.A."/>
        </authorList>
    </citation>
    <scope>NUCLEOTIDE SEQUENCE [LARGE SCALE GENOMIC DNA]</scope>
    <source>
        <strain evidence="1">ER-17-0199</strain>
        <tissue evidence="1">Blubber</tissue>
    </source>
</reference>
<keyword evidence="2" id="KW-1185">Reference proteome</keyword>
<dbReference type="EMBL" id="JAIQCJ010002079">
    <property type="protein sequence ID" value="KAJ8783675.1"/>
    <property type="molecule type" value="Genomic_DNA"/>
</dbReference>
<name>A0AB34GYX2_ESCRO</name>
<sequence length="82" mass="9533">MDSDIFFIFFSQETVAAEKKKQTVAEQVTTDHLSRLCIFLNRAVISDPEQNLTTEKQEIAHILSNSKLVPLRFRKRTLHETK</sequence>
<comment type="caution">
    <text evidence="1">The sequence shown here is derived from an EMBL/GenBank/DDBJ whole genome shotgun (WGS) entry which is preliminary data.</text>
</comment>
<evidence type="ECO:0000313" key="1">
    <source>
        <dbReference type="EMBL" id="KAJ8783675.1"/>
    </source>
</evidence>
<evidence type="ECO:0008006" key="3">
    <source>
        <dbReference type="Google" id="ProtNLM"/>
    </source>
</evidence>
<dbReference type="Proteomes" id="UP001159641">
    <property type="component" value="Unassembled WGS sequence"/>
</dbReference>
<dbReference type="AlphaFoldDB" id="A0AB34GYX2"/>
<evidence type="ECO:0000313" key="2">
    <source>
        <dbReference type="Proteomes" id="UP001159641"/>
    </source>
</evidence>
<accession>A0AB34GYX2</accession>
<gene>
    <name evidence="1" type="ORF">J1605_008718</name>
</gene>